<dbReference type="SUPFAM" id="SSF53850">
    <property type="entry name" value="Periplasmic binding protein-like II"/>
    <property type="match status" value="1"/>
</dbReference>
<dbReference type="PANTHER" id="PTHR30632:SF0">
    <property type="entry name" value="SULFATE-BINDING PROTEIN"/>
    <property type="match status" value="1"/>
</dbReference>
<dbReference type="PANTHER" id="PTHR30632">
    <property type="entry name" value="MOLYBDATE-BINDING PERIPLASMIC PROTEIN"/>
    <property type="match status" value="1"/>
</dbReference>
<dbReference type="CDD" id="cd13538">
    <property type="entry name" value="PBP2_ModA_like_1"/>
    <property type="match status" value="1"/>
</dbReference>
<keyword evidence="6" id="KW-1185">Reference proteome</keyword>
<proteinExistence type="inferred from homology"/>
<reference evidence="5 6" key="1">
    <citation type="journal article" date="2019" name="Int. J. Syst. Evol. Microbiol.">
        <title>The Global Catalogue of Microorganisms (GCM) 10K type strain sequencing project: providing services to taxonomists for standard genome sequencing and annotation.</title>
        <authorList>
            <consortium name="The Broad Institute Genomics Platform"/>
            <consortium name="The Broad Institute Genome Sequencing Center for Infectious Disease"/>
            <person name="Wu L."/>
            <person name="Ma J."/>
        </authorList>
    </citation>
    <scope>NUCLEOTIDE SEQUENCE [LARGE SCALE GENOMIC DNA]</scope>
    <source>
        <strain evidence="5 6">JCM 13022</strain>
    </source>
</reference>
<dbReference type="Proteomes" id="UP001500467">
    <property type="component" value="Unassembled WGS sequence"/>
</dbReference>
<comment type="similarity">
    <text evidence="1">Belongs to the bacterial solute-binding protein ModA family.</text>
</comment>
<dbReference type="EMBL" id="BAAALM010000005">
    <property type="protein sequence ID" value="GAA1199204.1"/>
    <property type="molecule type" value="Genomic_DNA"/>
</dbReference>
<accession>A0ABN1VB43</accession>
<evidence type="ECO:0000313" key="6">
    <source>
        <dbReference type="Proteomes" id="UP001500467"/>
    </source>
</evidence>
<organism evidence="5 6">
    <name type="scientific">Prauserella alba</name>
    <dbReference type="NCBI Taxonomy" id="176898"/>
    <lineage>
        <taxon>Bacteria</taxon>
        <taxon>Bacillati</taxon>
        <taxon>Actinomycetota</taxon>
        <taxon>Actinomycetes</taxon>
        <taxon>Pseudonocardiales</taxon>
        <taxon>Pseudonocardiaceae</taxon>
        <taxon>Prauserella</taxon>
    </lineage>
</organism>
<sequence>MRPANLRRPGTQVRRARRVCAATVAVLLTVAATACGPEGRTLNVFAAASLTEPFGELERTFEQRHSDVDVRLNLAGSSTLGSQIAEGAPADVFASANESVMADVAADMAGEPASFATNRLTIAVPRGNPAGVEGFGDLADGGVTVVVCQPQVPCGAAARRLAELTGTTLRPASEEQDVKDVLNKIVTGEADAGLVYTTDVRAAGGKVEEVPVPEASRAVNRYPIAVSARAAEPELAAEFRDLVRGEEGRRVLKKAGFGAP</sequence>
<dbReference type="RefSeq" id="WP_253856640.1">
    <property type="nucleotide sequence ID" value="NZ_BAAALM010000005.1"/>
</dbReference>
<protein>
    <submittedName>
        <fullName evidence="5">Molybdate ABC transporter substrate-binding protein</fullName>
    </submittedName>
</protein>
<evidence type="ECO:0000313" key="5">
    <source>
        <dbReference type="EMBL" id="GAA1199204.1"/>
    </source>
</evidence>
<dbReference type="InterPro" id="IPR050682">
    <property type="entry name" value="ModA/WtpA"/>
</dbReference>
<dbReference type="PIRSF" id="PIRSF004846">
    <property type="entry name" value="ModA"/>
    <property type="match status" value="1"/>
</dbReference>
<keyword evidence="2" id="KW-0479">Metal-binding</keyword>
<comment type="caution">
    <text evidence="5">The sequence shown here is derived from an EMBL/GenBank/DDBJ whole genome shotgun (WGS) entry which is preliminary data.</text>
</comment>
<evidence type="ECO:0000256" key="1">
    <source>
        <dbReference type="ARBA" id="ARBA00009175"/>
    </source>
</evidence>
<gene>
    <name evidence="5" type="primary">modA</name>
    <name evidence="5" type="ORF">GCM10009675_13680</name>
</gene>
<evidence type="ECO:0000256" key="4">
    <source>
        <dbReference type="SAM" id="SignalP"/>
    </source>
</evidence>
<dbReference type="PROSITE" id="PS51257">
    <property type="entry name" value="PROKAR_LIPOPROTEIN"/>
    <property type="match status" value="1"/>
</dbReference>
<dbReference type="InterPro" id="IPR005950">
    <property type="entry name" value="ModA"/>
</dbReference>
<feature type="signal peptide" evidence="4">
    <location>
        <begin position="1"/>
        <end position="34"/>
    </location>
</feature>
<dbReference type="Pfam" id="PF13531">
    <property type="entry name" value="SBP_bac_11"/>
    <property type="match status" value="1"/>
</dbReference>
<dbReference type="Gene3D" id="3.40.190.10">
    <property type="entry name" value="Periplasmic binding protein-like II"/>
    <property type="match status" value="2"/>
</dbReference>
<dbReference type="NCBIfam" id="TIGR01256">
    <property type="entry name" value="modA"/>
    <property type="match status" value="1"/>
</dbReference>
<keyword evidence="3 4" id="KW-0732">Signal</keyword>
<evidence type="ECO:0000256" key="2">
    <source>
        <dbReference type="ARBA" id="ARBA00022723"/>
    </source>
</evidence>
<evidence type="ECO:0000256" key="3">
    <source>
        <dbReference type="ARBA" id="ARBA00022729"/>
    </source>
</evidence>
<name>A0ABN1VB43_9PSEU</name>
<feature type="chain" id="PRO_5047362132" evidence="4">
    <location>
        <begin position="35"/>
        <end position="260"/>
    </location>
</feature>